<dbReference type="PANTHER" id="PTHR35092">
    <property type="entry name" value="CHLORINASE MJ1651"/>
    <property type="match status" value="1"/>
</dbReference>
<keyword evidence="1" id="KW-0949">S-adenosyl-L-methionine</keyword>
<evidence type="ECO:0000259" key="4">
    <source>
        <dbReference type="Pfam" id="PF20257"/>
    </source>
</evidence>
<evidence type="ECO:0000256" key="2">
    <source>
        <dbReference type="ARBA" id="ARBA00024035"/>
    </source>
</evidence>
<dbReference type="InterPro" id="IPR046469">
    <property type="entry name" value="SAM_HAT_N"/>
</dbReference>
<dbReference type="Proteomes" id="UP000235731">
    <property type="component" value="Unassembled WGS sequence"/>
</dbReference>
<dbReference type="PANTHER" id="PTHR35092:SF1">
    <property type="entry name" value="CHLORINASE MJ1651"/>
    <property type="match status" value="1"/>
</dbReference>
<protein>
    <recommendedName>
        <fullName evidence="7">SAM-dependent chlorinase/fluorinase</fullName>
    </recommendedName>
</protein>
<evidence type="ECO:0008006" key="7">
    <source>
        <dbReference type="Google" id="ProtNLM"/>
    </source>
</evidence>
<dbReference type="Pfam" id="PF20257">
    <property type="entry name" value="SAM_HAT_C"/>
    <property type="match status" value="1"/>
</dbReference>
<evidence type="ECO:0000256" key="1">
    <source>
        <dbReference type="ARBA" id="ARBA00022691"/>
    </source>
</evidence>
<reference evidence="5 6" key="1">
    <citation type="submission" date="2018-01" db="EMBL/GenBank/DDBJ databases">
        <title>Metagenomic assembled genomes from two thermal pools in the Uzon Caldera, Kamchatka, Russia.</title>
        <authorList>
            <person name="Wilkins L."/>
            <person name="Ettinger C."/>
        </authorList>
    </citation>
    <scope>NUCLEOTIDE SEQUENCE [LARGE SCALE GENOMIC DNA]</scope>
    <source>
        <strain evidence="5">ZAV-15</strain>
    </source>
</reference>
<accession>A0A2N7PJU2</accession>
<dbReference type="SUPFAM" id="SSF101852">
    <property type="entry name" value="Bacterial fluorinating enzyme, C-terminal domain"/>
    <property type="match status" value="1"/>
</dbReference>
<dbReference type="Gene3D" id="3.40.50.10790">
    <property type="entry name" value="S-adenosyl-l-methionine hydroxide adenosyltransferase, N-terminal"/>
    <property type="match status" value="1"/>
</dbReference>
<sequence>MSLLVFEPRGVVAFFSDFGVRDHYVGVVKGRILKELEEWDGHSLEIKFIDITHEIPPQDVRKGALLLKFSYKYFPKGTIFLGIVDPGVGTERRALLIATPKYLFVGPDNGLFTFVLREQEPCYAYEIDVKKVIKFPYSSTFHGRDLFAPVVAKLLLREKIETFAKPIEKEKLVYLDFPYPLKIEEGFRLSIWYVDHFGNLITNFSKELADKPFEVWVNNKRVRLVSTYAEGREGEIVSLFGSEGLLEIAIKNGSAFEVLGYPEIEIRYSKGL</sequence>
<dbReference type="AlphaFoldDB" id="A0A2N7PJU2"/>
<dbReference type="SUPFAM" id="SSF102522">
    <property type="entry name" value="Bacterial fluorinating enzyme, N-terminal domain"/>
    <property type="match status" value="1"/>
</dbReference>
<dbReference type="PIRSF" id="PIRSF006779">
    <property type="entry name" value="UCP006779"/>
    <property type="match status" value="1"/>
</dbReference>
<dbReference type="Pfam" id="PF01887">
    <property type="entry name" value="SAM_HAT_N"/>
    <property type="match status" value="1"/>
</dbReference>
<evidence type="ECO:0000259" key="3">
    <source>
        <dbReference type="Pfam" id="PF01887"/>
    </source>
</evidence>
<evidence type="ECO:0000313" key="5">
    <source>
        <dbReference type="EMBL" id="PMP63265.1"/>
    </source>
</evidence>
<gene>
    <name evidence="5" type="ORF">C0197_03015</name>
</gene>
<feature type="domain" description="S-adenosyl-l-methionine hydroxide adenosyltransferase N-terminal" evidence="3">
    <location>
        <begin position="12"/>
        <end position="163"/>
    </location>
</feature>
<dbReference type="InterPro" id="IPR023227">
    <property type="entry name" value="SAM_OH_AdoTrfase_C_sf"/>
</dbReference>
<organism evidence="5 6">
    <name type="scientific">Caldimicrobium thiodismutans</name>
    <dbReference type="NCBI Taxonomy" id="1653476"/>
    <lineage>
        <taxon>Bacteria</taxon>
        <taxon>Pseudomonadati</taxon>
        <taxon>Thermodesulfobacteriota</taxon>
        <taxon>Thermodesulfobacteria</taxon>
        <taxon>Thermodesulfobacteriales</taxon>
        <taxon>Thermodesulfobacteriaceae</taxon>
        <taxon>Caldimicrobium</taxon>
    </lineage>
</organism>
<evidence type="ECO:0000313" key="6">
    <source>
        <dbReference type="Proteomes" id="UP000235731"/>
    </source>
</evidence>
<comment type="caution">
    <text evidence="5">The sequence shown here is derived from an EMBL/GenBank/DDBJ whole genome shotgun (WGS) entry which is preliminary data.</text>
</comment>
<dbReference type="Gene3D" id="2.40.30.90">
    <property type="entry name" value="Bacterial fluorinating enzyme like"/>
    <property type="match status" value="1"/>
</dbReference>
<dbReference type="InterPro" id="IPR002747">
    <property type="entry name" value="SAM_OH_AdoTrfase"/>
</dbReference>
<dbReference type="InterPro" id="IPR046470">
    <property type="entry name" value="SAM_HAT_C"/>
</dbReference>
<feature type="domain" description="S-adenosyl-l-methionine hydroxide adenosyltransferase C-terminal" evidence="4">
    <location>
        <begin position="190"/>
        <end position="260"/>
    </location>
</feature>
<proteinExistence type="inferred from homology"/>
<comment type="similarity">
    <text evidence="2">Belongs to the SAM hydrolase / SAM-dependent halogenase family.</text>
</comment>
<name>A0A2N7PJU2_9BACT</name>
<dbReference type="InterPro" id="IPR023228">
    <property type="entry name" value="SAM_OH_AdoTrfase_N_sf"/>
</dbReference>
<dbReference type="EMBL" id="PNIE01000041">
    <property type="protein sequence ID" value="PMP63265.1"/>
    <property type="molecule type" value="Genomic_DNA"/>
</dbReference>